<organism evidence="1 2">
    <name type="scientific">Pseudomonas amygdali pv. eriobotryae</name>
    <dbReference type="NCBI Taxonomy" id="129137"/>
    <lineage>
        <taxon>Bacteria</taxon>
        <taxon>Pseudomonadati</taxon>
        <taxon>Pseudomonadota</taxon>
        <taxon>Gammaproteobacteria</taxon>
        <taxon>Pseudomonadales</taxon>
        <taxon>Pseudomonadaceae</taxon>
        <taxon>Pseudomonas</taxon>
        <taxon>Pseudomonas amygdali</taxon>
    </lineage>
</organism>
<proteinExistence type="predicted"/>
<comment type="caution">
    <text evidence="1">The sequence shown here is derived from an EMBL/GenBank/DDBJ whole genome shotgun (WGS) entry which is preliminary data.</text>
</comment>
<reference evidence="1 2" key="1">
    <citation type="submission" date="2015-09" db="EMBL/GenBank/DDBJ databases">
        <title>Genome announcement of multiple Pseudomonas syringae strains.</title>
        <authorList>
            <person name="Thakur S."/>
            <person name="Wang P.W."/>
            <person name="Gong Y."/>
            <person name="Weir B.S."/>
            <person name="Guttman D.S."/>
        </authorList>
    </citation>
    <scope>NUCLEOTIDE SEQUENCE [LARGE SCALE GENOMIC DNA]</scope>
    <source>
        <strain evidence="1 2">ICMP4455</strain>
    </source>
</reference>
<gene>
    <name evidence="1" type="ORF">ALO70_03690</name>
</gene>
<dbReference type="AlphaFoldDB" id="A0A0N8REV9"/>
<accession>A0A0N8REV9</accession>
<dbReference type="Proteomes" id="UP000050490">
    <property type="component" value="Unassembled WGS sequence"/>
</dbReference>
<dbReference type="PATRIC" id="fig|129137.4.peg.5380"/>
<evidence type="ECO:0000313" key="1">
    <source>
        <dbReference type="EMBL" id="KPX21479.1"/>
    </source>
</evidence>
<evidence type="ECO:0000313" key="2">
    <source>
        <dbReference type="Proteomes" id="UP000050490"/>
    </source>
</evidence>
<dbReference type="EMBL" id="LJQI01000387">
    <property type="protein sequence ID" value="KPX21479.1"/>
    <property type="molecule type" value="Genomic_DNA"/>
</dbReference>
<sequence length="61" mass="6799">MSRCWVMSEMLDCFVTPQAYGRGSTGLLIGIDGRLPRPVPHSGRLARNPPVQCEWIHGANY</sequence>
<name>A0A0N8REV9_PSEA0</name>
<protein>
    <submittedName>
        <fullName evidence="1">Uncharacterized protein</fullName>
    </submittedName>
</protein>